<evidence type="ECO:0000259" key="1">
    <source>
        <dbReference type="PROSITE" id="PS51186"/>
    </source>
</evidence>
<evidence type="ECO:0000313" key="2">
    <source>
        <dbReference type="EMBL" id="PRY83448.1"/>
    </source>
</evidence>
<dbReference type="EMBL" id="PVTO01000004">
    <property type="protein sequence ID" value="PRY83448.1"/>
    <property type="molecule type" value="Genomic_DNA"/>
</dbReference>
<feature type="domain" description="N-acetyltransferase" evidence="1">
    <location>
        <begin position="9"/>
        <end position="174"/>
    </location>
</feature>
<evidence type="ECO:0000313" key="3">
    <source>
        <dbReference type="Proteomes" id="UP000238205"/>
    </source>
</evidence>
<gene>
    <name evidence="2" type="ORF">CLV38_10454</name>
</gene>
<proteinExistence type="predicted"/>
<dbReference type="Pfam" id="PF00583">
    <property type="entry name" value="Acetyltransf_1"/>
    <property type="match status" value="1"/>
</dbReference>
<accession>A0A2T0W9Q5</accession>
<dbReference type="InterPro" id="IPR000182">
    <property type="entry name" value="GNAT_dom"/>
</dbReference>
<protein>
    <submittedName>
        <fullName evidence="2">Acetyltransferase (GNAT) family protein</fullName>
    </submittedName>
</protein>
<sequence>MDYYNKEELIIRSMLERDSQILAEAFSAQGWDKPVSLFEKYYRRQESDEHLVCIAEVKNQLAGYVTLLPETSAGPFSSLKIPEIVDLNVLMDYQMDGVGSALLYCAEMLAGQFSDTVSLAVGLHYGYGAAQRLYVKKGYIPDGSGVWYQGSQLEQYADCVNDDELVLYLSKQLGQQENHHYNRL</sequence>
<organism evidence="2 3">
    <name type="scientific">Alkalibacterium olivapovliticus</name>
    <dbReference type="NCBI Taxonomy" id="99907"/>
    <lineage>
        <taxon>Bacteria</taxon>
        <taxon>Bacillati</taxon>
        <taxon>Bacillota</taxon>
        <taxon>Bacilli</taxon>
        <taxon>Lactobacillales</taxon>
        <taxon>Carnobacteriaceae</taxon>
        <taxon>Alkalibacterium</taxon>
    </lineage>
</organism>
<name>A0A2T0W9Q5_9LACT</name>
<keyword evidence="2" id="KW-0808">Transferase</keyword>
<dbReference type="Gene3D" id="3.40.630.30">
    <property type="match status" value="1"/>
</dbReference>
<reference evidence="2 3" key="1">
    <citation type="submission" date="2018-03" db="EMBL/GenBank/DDBJ databases">
        <title>Genomic Encyclopedia of Archaeal and Bacterial Type Strains, Phase II (KMG-II): from individual species to whole genera.</title>
        <authorList>
            <person name="Goeker M."/>
        </authorList>
    </citation>
    <scope>NUCLEOTIDE SEQUENCE [LARGE SCALE GENOMIC DNA]</scope>
    <source>
        <strain evidence="2 3">DSM 13175</strain>
    </source>
</reference>
<dbReference type="InterPro" id="IPR016181">
    <property type="entry name" value="Acyl_CoA_acyltransferase"/>
</dbReference>
<comment type="caution">
    <text evidence="2">The sequence shown here is derived from an EMBL/GenBank/DDBJ whole genome shotgun (WGS) entry which is preliminary data.</text>
</comment>
<dbReference type="GO" id="GO:0016747">
    <property type="term" value="F:acyltransferase activity, transferring groups other than amino-acyl groups"/>
    <property type="evidence" value="ECO:0007669"/>
    <property type="project" value="InterPro"/>
</dbReference>
<dbReference type="RefSeq" id="WP_106191368.1">
    <property type="nucleotide sequence ID" value="NZ_PVTO01000004.1"/>
</dbReference>
<keyword evidence="3" id="KW-1185">Reference proteome</keyword>
<dbReference type="AlphaFoldDB" id="A0A2T0W9Q5"/>
<dbReference type="OrthoDB" id="9803772at2"/>
<dbReference type="Proteomes" id="UP000238205">
    <property type="component" value="Unassembled WGS sequence"/>
</dbReference>
<dbReference type="SUPFAM" id="SSF55729">
    <property type="entry name" value="Acyl-CoA N-acyltransferases (Nat)"/>
    <property type="match status" value="1"/>
</dbReference>
<dbReference type="PROSITE" id="PS51186">
    <property type="entry name" value="GNAT"/>
    <property type="match status" value="1"/>
</dbReference>